<keyword evidence="1" id="KW-0812">Transmembrane</keyword>
<evidence type="ECO:0008006" key="4">
    <source>
        <dbReference type="Google" id="ProtNLM"/>
    </source>
</evidence>
<accession>A0A7W6P181</accession>
<dbReference type="Proteomes" id="UP000584824">
    <property type="component" value="Unassembled WGS sequence"/>
</dbReference>
<dbReference type="EMBL" id="JACIDU010000003">
    <property type="protein sequence ID" value="MBB4102591.1"/>
    <property type="molecule type" value="Genomic_DNA"/>
</dbReference>
<evidence type="ECO:0000313" key="3">
    <source>
        <dbReference type="Proteomes" id="UP000584824"/>
    </source>
</evidence>
<keyword evidence="1" id="KW-1133">Transmembrane helix</keyword>
<dbReference type="Pfam" id="PF06055">
    <property type="entry name" value="ExoD"/>
    <property type="match status" value="1"/>
</dbReference>
<proteinExistence type="predicted"/>
<dbReference type="InterPro" id="IPR010331">
    <property type="entry name" value="ExoD"/>
</dbReference>
<feature type="transmembrane region" description="Helical" evidence="1">
    <location>
        <begin position="184"/>
        <end position="202"/>
    </location>
</feature>
<keyword evidence="1" id="KW-0472">Membrane</keyword>
<evidence type="ECO:0000313" key="2">
    <source>
        <dbReference type="EMBL" id="MBB4102591.1"/>
    </source>
</evidence>
<sequence length="214" mass="23036">MSQNIQFQDTSRKTSEVLESILNDIKTDRITLRDLMAMIGEQGLLLLCALLSLPFLFPVSIPGVSTVFGAGIVLIAIAITINRLPWLPDFVANRELETAKLVPVLNRGVTFLRKLDRFLKPRLSYLTAGAVANRVNGLALTFAGVLLMMPLSFIPFSNTLPGVAILLLSTGISQRDGALVGGGYGLIGLTIVYFGGLAWLIWATGASFNIPGFS</sequence>
<protein>
    <recommendedName>
        <fullName evidence="4">Exopolysaccharide synthesis, ExoD</fullName>
    </recommendedName>
</protein>
<organism evidence="2 3">
    <name type="scientific">Allorhizobium borbori</name>
    <dbReference type="NCBI Taxonomy" id="485907"/>
    <lineage>
        <taxon>Bacteria</taxon>
        <taxon>Pseudomonadati</taxon>
        <taxon>Pseudomonadota</taxon>
        <taxon>Alphaproteobacteria</taxon>
        <taxon>Hyphomicrobiales</taxon>
        <taxon>Rhizobiaceae</taxon>
        <taxon>Rhizobium/Agrobacterium group</taxon>
        <taxon>Allorhizobium</taxon>
    </lineage>
</organism>
<gene>
    <name evidence="2" type="ORF">GGQ66_001126</name>
</gene>
<feature type="transmembrane region" description="Helical" evidence="1">
    <location>
        <begin position="63"/>
        <end position="84"/>
    </location>
</feature>
<dbReference type="AlphaFoldDB" id="A0A7W6P181"/>
<name>A0A7W6P181_9HYPH</name>
<reference evidence="2 3" key="1">
    <citation type="submission" date="2020-08" db="EMBL/GenBank/DDBJ databases">
        <title>Genomic Encyclopedia of Type Strains, Phase IV (KMG-IV): sequencing the most valuable type-strain genomes for metagenomic binning, comparative biology and taxonomic classification.</title>
        <authorList>
            <person name="Goeker M."/>
        </authorList>
    </citation>
    <scope>NUCLEOTIDE SEQUENCE [LARGE SCALE GENOMIC DNA]</scope>
    <source>
        <strain evidence="2 3">DSM 26385</strain>
    </source>
</reference>
<evidence type="ECO:0000256" key="1">
    <source>
        <dbReference type="SAM" id="Phobius"/>
    </source>
</evidence>
<dbReference type="RefSeq" id="WP_183790299.1">
    <property type="nucleotide sequence ID" value="NZ_JACIDU010000003.1"/>
</dbReference>
<dbReference type="PANTHER" id="PTHR41795:SF1">
    <property type="entry name" value="EXOPOLYSACCHARIDE SYNTHESIS PROTEIN"/>
    <property type="match status" value="1"/>
</dbReference>
<feature type="transmembrane region" description="Helical" evidence="1">
    <location>
        <begin position="35"/>
        <end position="57"/>
    </location>
</feature>
<dbReference type="PIRSF" id="PIRSF033239">
    <property type="entry name" value="ExoD"/>
    <property type="match status" value="1"/>
</dbReference>
<keyword evidence="3" id="KW-1185">Reference proteome</keyword>
<dbReference type="PANTHER" id="PTHR41795">
    <property type="entry name" value="EXOPOLYSACCHARIDE SYNTHESIS PROTEIN"/>
    <property type="match status" value="1"/>
</dbReference>
<feature type="transmembrane region" description="Helical" evidence="1">
    <location>
        <begin position="153"/>
        <end position="172"/>
    </location>
</feature>
<comment type="caution">
    <text evidence="2">The sequence shown here is derived from an EMBL/GenBank/DDBJ whole genome shotgun (WGS) entry which is preliminary data.</text>
</comment>